<keyword evidence="2" id="KW-0808">Transferase</keyword>
<sequence length="185" mass="20997">MKPSNNIETERLILKPTSNDDAEFIYDLLNSPKWLKFIGDRNIKNLEDAVAYIEERIRPQQIRLGYSNYTVIRKKDGAKIGSCGLYDRPGIEGIDLGFAFLPDFEKQGYGFEGANMLLDAAINQFELEQVSAITLKENKASQKLLEKLGLKHIRNIVLPRDPDELMLYQLNVDAEGIKNNAHGNQ</sequence>
<gene>
    <name evidence="2" type="ORF">G3O08_10350</name>
</gene>
<organism evidence="2 3">
    <name type="scientific">Cryomorpha ignava</name>
    <dbReference type="NCBI Taxonomy" id="101383"/>
    <lineage>
        <taxon>Bacteria</taxon>
        <taxon>Pseudomonadati</taxon>
        <taxon>Bacteroidota</taxon>
        <taxon>Flavobacteriia</taxon>
        <taxon>Flavobacteriales</taxon>
        <taxon>Cryomorphaceae</taxon>
        <taxon>Cryomorpha</taxon>
    </lineage>
</organism>
<evidence type="ECO:0000313" key="3">
    <source>
        <dbReference type="Proteomes" id="UP000486602"/>
    </source>
</evidence>
<name>A0A7K3WQF9_9FLAO</name>
<keyword evidence="3" id="KW-1185">Reference proteome</keyword>
<protein>
    <submittedName>
        <fullName evidence="2">GNAT family N-acetyltransferase</fullName>
    </submittedName>
</protein>
<feature type="domain" description="N-acetyltransferase" evidence="1">
    <location>
        <begin position="12"/>
        <end position="171"/>
    </location>
</feature>
<evidence type="ECO:0000259" key="1">
    <source>
        <dbReference type="PROSITE" id="PS51186"/>
    </source>
</evidence>
<dbReference type="Proteomes" id="UP000486602">
    <property type="component" value="Unassembled WGS sequence"/>
</dbReference>
<reference evidence="2 3" key="1">
    <citation type="submission" date="2020-02" db="EMBL/GenBank/DDBJ databases">
        <title>Out from the shadows clarifying the taxonomy of the family Cryomorphaceae and related taxa by utilizing the GTDB taxonomic framework.</title>
        <authorList>
            <person name="Bowman J.P."/>
        </authorList>
    </citation>
    <scope>NUCLEOTIDE SEQUENCE [LARGE SCALE GENOMIC DNA]</scope>
    <source>
        <strain evidence="2 3">QSSC 1-22</strain>
    </source>
</reference>
<dbReference type="InterPro" id="IPR051531">
    <property type="entry name" value="N-acetyltransferase"/>
</dbReference>
<comment type="caution">
    <text evidence="2">The sequence shown here is derived from an EMBL/GenBank/DDBJ whole genome shotgun (WGS) entry which is preliminary data.</text>
</comment>
<dbReference type="PROSITE" id="PS51186">
    <property type="entry name" value="GNAT"/>
    <property type="match status" value="1"/>
</dbReference>
<dbReference type="SUPFAM" id="SSF55729">
    <property type="entry name" value="Acyl-CoA N-acyltransferases (Nat)"/>
    <property type="match status" value="1"/>
</dbReference>
<accession>A0A7K3WQF9</accession>
<dbReference type="EMBL" id="JAAGVY010000017">
    <property type="protein sequence ID" value="NEN23899.1"/>
    <property type="molecule type" value="Genomic_DNA"/>
</dbReference>
<dbReference type="PANTHER" id="PTHR43792:SF1">
    <property type="entry name" value="N-ACETYLTRANSFERASE DOMAIN-CONTAINING PROTEIN"/>
    <property type="match status" value="1"/>
</dbReference>
<dbReference type="AlphaFoldDB" id="A0A7K3WQF9"/>
<evidence type="ECO:0000313" key="2">
    <source>
        <dbReference type="EMBL" id="NEN23899.1"/>
    </source>
</evidence>
<dbReference type="Pfam" id="PF13302">
    <property type="entry name" value="Acetyltransf_3"/>
    <property type="match status" value="1"/>
</dbReference>
<dbReference type="RefSeq" id="WP_163285293.1">
    <property type="nucleotide sequence ID" value="NZ_JAAGVY010000017.1"/>
</dbReference>
<dbReference type="InterPro" id="IPR016181">
    <property type="entry name" value="Acyl_CoA_acyltransferase"/>
</dbReference>
<dbReference type="GO" id="GO:0016747">
    <property type="term" value="F:acyltransferase activity, transferring groups other than amino-acyl groups"/>
    <property type="evidence" value="ECO:0007669"/>
    <property type="project" value="InterPro"/>
</dbReference>
<proteinExistence type="predicted"/>
<dbReference type="InterPro" id="IPR000182">
    <property type="entry name" value="GNAT_dom"/>
</dbReference>
<dbReference type="PANTHER" id="PTHR43792">
    <property type="entry name" value="GNAT FAMILY, PUTATIVE (AFU_ORTHOLOGUE AFUA_3G00765)-RELATED-RELATED"/>
    <property type="match status" value="1"/>
</dbReference>
<dbReference type="Gene3D" id="3.40.630.30">
    <property type="match status" value="1"/>
</dbReference>